<protein>
    <submittedName>
        <fullName evidence="2">Uncharacterized protein</fullName>
    </submittedName>
</protein>
<keyword evidence="1" id="KW-1185">Reference proteome</keyword>
<dbReference type="Proteomes" id="UP000887565">
    <property type="component" value="Unplaced"/>
</dbReference>
<reference evidence="2" key="1">
    <citation type="submission" date="2022-11" db="UniProtKB">
        <authorList>
            <consortium name="WormBaseParasite"/>
        </authorList>
    </citation>
    <scope>IDENTIFICATION</scope>
</reference>
<organism evidence="1 2">
    <name type="scientific">Romanomermis culicivorax</name>
    <name type="common">Nematode worm</name>
    <dbReference type="NCBI Taxonomy" id="13658"/>
    <lineage>
        <taxon>Eukaryota</taxon>
        <taxon>Metazoa</taxon>
        <taxon>Ecdysozoa</taxon>
        <taxon>Nematoda</taxon>
        <taxon>Enoplea</taxon>
        <taxon>Dorylaimia</taxon>
        <taxon>Mermithida</taxon>
        <taxon>Mermithoidea</taxon>
        <taxon>Mermithidae</taxon>
        <taxon>Romanomermis</taxon>
    </lineage>
</organism>
<sequence length="103" mass="11657">MNIRDDNSIKQKLIFYRTIQNDIQTLNGFLANSTSPVTTRKTNAIDDKFLSWGHEIALWTGGSVTTVTEEMAASWRSFLRAEPGGLFDPTICSMHLFKIFLKS</sequence>
<evidence type="ECO:0000313" key="2">
    <source>
        <dbReference type="WBParaSite" id="nRc.2.0.1.t34812-RA"/>
    </source>
</evidence>
<dbReference type="WBParaSite" id="nRc.2.0.1.t34812-RA">
    <property type="protein sequence ID" value="nRc.2.0.1.t34812-RA"/>
    <property type="gene ID" value="nRc.2.0.1.g34812"/>
</dbReference>
<accession>A0A915K7U7</accession>
<dbReference type="AlphaFoldDB" id="A0A915K7U7"/>
<evidence type="ECO:0000313" key="1">
    <source>
        <dbReference type="Proteomes" id="UP000887565"/>
    </source>
</evidence>
<name>A0A915K7U7_ROMCU</name>
<proteinExistence type="predicted"/>